<name>A0A167YZZ4_9HYPO</name>
<dbReference type="EMBL" id="AZHD01000002">
    <property type="protein sequence ID" value="OAA66904.1"/>
    <property type="molecule type" value="Genomic_DNA"/>
</dbReference>
<dbReference type="InterPro" id="IPR014752">
    <property type="entry name" value="Arrestin-like_C"/>
</dbReference>
<reference evidence="2 3" key="1">
    <citation type="journal article" date="2016" name="Genome Biol. Evol.">
        <title>Divergent and convergent evolution of fungal pathogenicity.</title>
        <authorList>
            <person name="Shang Y."/>
            <person name="Xiao G."/>
            <person name="Zheng P."/>
            <person name="Cen K."/>
            <person name="Zhan S."/>
            <person name="Wang C."/>
        </authorList>
    </citation>
    <scope>NUCLEOTIDE SEQUENCE [LARGE SCALE GENOMIC DNA]</scope>
    <source>
        <strain evidence="2 3">RCEF 264</strain>
    </source>
</reference>
<feature type="compositionally biased region" description="Basic and acidic residues" evidence="1">
    <location>
        <begin position="533"/>
        <end position="544"/>
    </location>
</feature>
<feature type="compositionally biased region" description="Basic residues" evidence="1">
    <location>
        <begin position="444"/>
        <end position="454"/>
    </location>
</feature>
<evidence type="ECO:0000313" key="2">
    <source>
        <dbReference type="EMBL" id="OAA66904.1"/>
    </source>
</evidence>
<keyword evidence="3" id="KW-1185">Reference proteome</keyword>
<feature type="region of interest" description="Disordered" evidence="1">
    <location>
        <begin position="433"/>
        <end position="544"/>
    </location>
</feature>
<evidence type="ECO:0000313" key="3">
    <source>
        <dbReference type="Proteomes" id="UP000076874"/>
    </source>
</evidence>
<dbReference type="OrthoDB" id="2333384at2759"/>
<feature type="compositionally biased region" description="Gly residues" evidence="1">
    <location>
        <begin position="515"/>
        <end position="532"/>
    </location>
</feature>
<protein>
    <recommendedName>
        <fullName evidence="4">Arrestin-like N-terminal domain-containing protein</fullName>
    </recommendedName>
</protein>
<proteinExistence type="predicted"/>
<feature type="compositionally biased region" description="Low complexity" evidence="1">
    <location>
        <begin position="478"/>
        <end position="487"/>
    </location>
</feature>
<dbReference type="AlphaFoldDB" id="A0A167YZZ4"/>
<gene>
    <name evidence="2" type="ORF">SPI_01480</name>
</gene>
<evidence type="ECO:0000256" key="1">
    <source>
        <dbReference type="SAM" id="MobiDB-lite"/>
    </source>
</evidence>
<dbReference type="Gene3D" id="2.60.40.640">
    <property type="match status" value="1"/>
</dbReference>
<dbReference type="Proteomes" id="UP000076874">
    <property type="component" value="Unassembled WGS sequence"/>
</dbReference>
<organism evidence="2 3">
    <name type="scientific">Niveomyces insectorum RCEF 264</name>
    <dbReference type="NCBI Taxonomy" id="1081102"/>
    <lineage>
        <taxon>Eukaryota</taxon>
        <taxon>Fungi</taxon>
        <taxon>Dikarya</taxon>
        <taxon>Ascomycota</taxon>
        <taxon>Pezizomycotina</taxon>
        <taxon>Sordariomycetes</taxon>
        <taxon>Hypocreomycetidae</taxon>
        <taxon>Hypocreales</taxon>
        <taxon>Cordycipitaceae</taxon>
        <taxon>Niveomyces</taxon>
    </lineage>
</organism>
<evidence type="ECO:0008006" key="4">
    <source>
        <dbReference type="Google" id="ProtNLM"/>
    </source>
</evidence>
<feature type="compositionally biased region" description="Basic and acidic residues" evidence="1">
    <location>
        <begin position="489"/>
        <end position="500"/>
    </location>
</feature>
<comment type="caution">
    <text evidence="2">The sequence shown here is derived from an EMBL/GenBank/DDBJ whole genome shotgun (WGS) entry which is preliminary data.</text>
</comment>
<accession>A0A167YZZ4</accession>
<sequence length="544" mass="55884">MPPTARRGGPKLAIRLASGPGPYAPGEVLHGVVVRTAPLVTSHATVTVSLHGRAKSRIHLLEGADGTVTYHGRFALLAPSAANGLGPTVHEGPLHIAAGGSGGMWPFAIEVPAHPDPDVVAHGQAAQTAQNSSFISLDRAAVVHQALPASFYCKFAGAHSKDGEAFVEYWLEAELHRPHPSGGGSGTTDTVTLPVAVRRQSTPAPIIPSAPRAMPALGTLGTDADNNYASPAGPRCEVISPRLRPGQAHAPLTFKQKAQIRLRSAALPRYAFRLEAALPTLLQLDHPSPLPVRFRVIPDMALTTPDVLASWGDGDGGSDGPMAPPPPVLLTDLKLVLRVHTEALAPTPWAEPSRLANEPETVDLDVSAALAAYLPLVLPTGWVEAAEAAGTAATTAAESTTTMAMTTTTSTATASRPPPAMLVPCSACASARARRTTAAGTGPRPRRTGARRRTTQTGTATGRGPGPPARGQFRDVHGAAVVRVGVEGDAGRGGRDDDGPGHTGRAGAGDERGAGDGGQGAELPGGDGGGRGAARDRRLVQRDN</sequence>